<organism evidence="1 2">
    <name type="scientific">Fusobacterium periodonticum 1_1_41FAA</name>
    <dbReference type="NCBI Taxonomy" id="469621"/>
    <lineage>
        <taxon>Bacteria</taxon>
        <taxon>Fusobacteriati</taxon>
        <taxon>Fusobacteriota</taxon>
        <taxon>Fusobacteriia</taxon>
        <taxon>Fusobacteriales</taxon>
        <taxon>Fusobacteriaceae</taxon>
        <taxon>Fusobacterium</taxon>
    </lineage>
</organism>
<dbReference type="AlphaFoldDB" id="D6LJA5"/>
<dbReference type="PANTHER" id="PTHR39337">
    <property type="entry name" value="BLR5642 PROTEIN"/>
    <property type="match status" value="1"/>
</dbReference>
<protein>
    <recommendedName>
        <fullName evidence="3">DUF488 domain-containing protein</fullName>
    </recommendedName>
</protein>
<dbReference type="Proteomes" id="UP000003964">
    <property type="component" value="Unassembled WGS sequence"/>
</dbReference>
<dbReference type="EMBL" id="GG770385">
    <property type="protein sequence ID" value="EFG27530.2"/>
    <property type="molecule type" value="Genomic_DNA"/>
</dbReference>
<evidence type="ECO:0000313" key="2">
    <source>
        <dbReference type="Proteomes" id="UP000003964"/>
    </source>
</evidence>
<dbReference type="Pfam" id="PF04343">
    <property type="entry name" value="DUF488"/>
    <property type="match status" value="1"/>
</dbReference>
<name>D6LJA5_9FUSO</name>
<accession>D6LJA5</accession>
<reference evidence="1 2" key="1">
    <citation type="submission" date="2010-03" db="EMBL/GenBank/DDBJ databases">
        <title>The Genome Sequence of Fusobacterium sp. 1_1_41FAA.</title>
        <authorList>
            <consortium name="The Broad Institute Genome Sequencing Platform"/>
            <person name="Ward D."/>
            <person name="Earl A."/>
            <person name="Feldgarden M."/>
            <person name="Gevers D."/>
            <person name="Young S.K."/>
            <person name="Zeng Q."/>
            <person name="Koehrsen M."/>
            <person name="Alvarado L."/>
            <person name="Berlin A."/>
            <person name="Borenstein D."/>
            <person name="Chapman S."/>
            <person name="Chen Z."/>
            <person name="Engels R."/>
            <person name="Freedman E."/>
            <person name="Gellesch M."/>
            <person name="Goldberg J."/>
            <person name="Griggs A."/>
            <person name="Gujja S."/>
            <person name="Heilman E."/>
            <person name="Heiman D."/>
            <person name="Hepburn T."/>
            <person name="Howarth C."/>
            <person name="Jen D."/>
            <person name="Larson L."/>
            <person name="Mehta T."/>
            <person name="Park D."/>
            <person name="Pearson M."/>
            <person name="Richards J."/>
            <person name="Roberts A."/>
            <person name="Saif S."/>
            <person name="Shea T."/>
            <person name="Shenoy N."/>
            <person name="Sisk P."/>
            <person name="Stolte C."/>
            <person name="Sykes S."/>
            <person name="Walk T."/>
            <person name="White J."/>
            <person name="Yandava C."/>
            <person name="Strauss J.C."/>
            <person name="Ambrose C.E."/>
            <person name="Allen-Vercoe E."/>
            <person name="Haas B."/>
            <person name="Henn M.R."/>
            <person name="Nusbaum C."/>
            <person name="Birren B."/>
        </authorList>
    </citation>
    <scope>NUCLEOTIDE SEQUENCE [LARGE SCALE GENOMIC DNA]</scope>
    <source>
        <strain evidence="1 2">1_1_41FAA</strain>
    </source>
</reference>
<evidence type="ECO:0000313" key="1">
    <source>
        <dbReference type="EMBL" id="EFG27530.2"/>
    </source>
</evidence>
<dbReference type="InterPro" id="IPR007438">
    <property type="entry name" value="DUF488"/>
</dbReference>
<dbReference type="RefSeq" id="WP_008821815.1">
    <property type="nucleotide sequence ID" value="NZ_GG770385.1"/>
</dbReference>
<dbReference type="PANTHER" id="PTHR39337:SF1">
    <property type="entry name" value="BLR5642 PROTEIN"/>
    <property type="match status" value="1"/>
</dbReference>
<sequence>MKLYTIGFTQKSAETFFSLIKKNNVELLIDIRLNNKSQLAGFAKGEDLKFFLKKLSNCEYKYLAEYAPTKEILEGYRKKNIDWDTYVKQYNKLLEERGDYKKFLEKFSSYENICLLCSEATAEKCHRRLMAELIKKANPKIEIIHI</sequence>
<gene>
    <name evidence="1" type="ORF">HMPREF0400_01937</name>
</gene>
<evidence type="ECO:0008006" key="3">
    <source>
        <dbReference type="Google" id="ProtNLM"/>
    </source>
</evidence>
<proteinExistence type="predicted"/>